<dbReference type="Proteomes" id="UP000095300">
    <property type="component" value="Unassembled WGS sequence"/>
</dbReference>
<sequence>MANYENIVLDLEREELEESFPDVKLYIKLFACYLVQNKLYDAKFLWKRVPLSFKTENEDLNELYLLLKALISNNIQDFLKHIKRDWPEEIKSIMDDLLRSAQGNVVSTIENAYTWIVRENLIEAIDVYQNQLTECSSNNKTGDNQSNVSHINTATVSSEHQLSRLTGFVSFLEN</sequence>
<reference evidence="2" key="1">
    <citation type="submission" date="2020-05" db="UniProtKB">
        <authorList>
            <consortium name="EnsemblMetazoa"/>
        </authorList>
    </citation>
    <scope>IDENTIFICATION</scope>
    <source>
        <strain evidence="2">USDA</strain>
    </source>
</reference>
<dbReference type="EnsemblMetazoa" id="SCAU000908-RA">
    <property type="protein sequence ID" value="SCAU000908-PA"/>
    <property type="gene ID" value="SCAU000908"/>
</dbReference>
<name>A0A1I8NPK2_STOCA</name>
<gene>
    <name evidence="2" type="primary">106090833</name>
</gene>
<accession>A0A1I8NPK2</accession>
<proteinExistence type="predicted"/>
<evidence type="ECO:0000313" key="2">
    <source>
        <dbReference type="EnsemblMetazoa" id="SCAU000908-PA"/>
    </source>
</evidence>
<dbReference type="Pfam" id="PF10075">
    <property type="entry name" value="CSN8_PSD8_EIF3K"/>
    <property type="match status" value="1"/>
</dbReference>
<evidence type="ECO:0000259" key="1">
    <source>
        <dbReference type="Pfam" id="PF10075"/>
    </source>
</evidence>
<evidence type="ECO:0000313" key="3">
    <source>
        <dbReference type="Proteomes" id="UP000095300"/>
    </source>
</evidence>
<dbReference type="AlphaFoldDB" id="A0A1I8NPK2"/>
<dbReference type="VEuPathDB" id="VectorBase:SCAU000908"/>
<dbReference type="KEGG" id="scac:106090833"/>
<dbReference type="STRING" id="35570.A0A1I8NPK2"/>
<dbReference type="OrthoDB" id="5351233at2759"/>
<keyword evidence="3" id="KW-1185">Reference proteome</keyword>
<organism evidence="2 3">
    <name type="scientific">Stomoxys calcitrans</name>
    <name type="common">Stable fly</name>
    <name type="synonym">Conops calcitrans</name>
    <dbReference type="NCBI Taxonomy" id="35570"/>
    <lineage>
        <taxon>Eukaryota</taxon>
        <taxon>Metazoa</taxon>
        <taxon>Ecdysozoa</taxon>
        <taxon>Arthropoda</taxon>
        <taxon>Hexapoda</taxon>
        <taxon>Insecta</taxon>
        <taxon>Pterygota</taxon>
        <taxon>Neoptera</taxon>
        <taxon>Endopterygota</taxon>
        <taxon>Diptera</taxon>
        <taxon>Brachycera</taxon>
        <taxon>Muscomorpha</taxon>
        <taxon>Muscoidea</taxon>
        <taxon>Muscidae</taxon>
        <taxon>Stomoxys</taxon>
    </lineage>
</organism>
<feature type="domain" description="CSN8/PSMD8/EIF3K" evidence="1">
    <location>
        <begin position="24"/>
        <end position="133"/>
    </location>
</feature>
<dbReference type="InterPro" id="IPR033464">
    <property type="entry name" value="CSN8_PSD8_EIF3K"/>
</dbReference>
<protein>
    <recommendedName>
        <fullName evidence="1">CSN8/PSMD8/EIF3K domain-containing protein</fullName>
    </recommendedName>
</protein>